<protein>
    <recommendedName>
        <fullName evidence="5">NAD(P)-binding domain-containing protein</fullName>
    </recommendedName>
</protein>
<keyword evidence="4" id="KW-1185">Reference proteome</keyword>
<comment type="caution">
    <text evidence="3">The sequence shown here is derived from an EMBL/GenBank/DDBJ whole genome shotgun (WGS) entry which is preliminary data.</text>
</comment>
<organism evidence="3 4">
    <name type="scientific">Aureococcus anophagefferens</name>
    <name type="common">Harmful bloom alga</name>
    <dbReference type="NCBI Taxonomy" id="44056"/>
    <lineage>
        <taxon>Eukaryota</taxon>
        <taxon>Sar</taxon>
        <taxon>Stramenopiles</taxon>
        <taxon>Ochrophyta</taxon>
        <taxon>Pelagophyceae</taxon>
        <taxon>Pelagomonadales</taxon>
        <taxon>Pelagomonadaceae</taxon>
        <taxon>Aureococcus</taxon>
    </lineage>
</organism>
<feature type="region of interest" description="Disordered" evidence="1">
    <location>
        <begin position="398"/>
        <end position="418"/>
    </location>
</feature>
<evidence type="ECO:0008006" key="5">
    <source>
        <dbReference type="Google" id="ProtNLM"/>
    </source>
</evidence>
<evidence type="ECO:0000256" key="1">
    <source>
        <dbReference type="SAM" id="MobiDB-lite"/>
    </source>
</evidence>
<evidence type="ECO:0000256" key="2">
    <source>
        <dbReference type="SAM" id="SignalP"/>
    </source>
</evidence>
<dbReference type="Proteomes" id="UP001363151">
    <property type="component" value="Unassembled WGS sequence"/>
</dbReference>
<dbReference type="EMBL" id="JBBJCI010000419">
    <property type="protein sequence ID" value="KAK7231213.1"/>
    <property type="molecule type" value="Genomic_DNA"/>
</dbReference>
<dbReference type="SUPFAM" id="SSF51735">
    <property type="entry name" value="NAD(P)-binding Rossmann-fold domains"/>
    <property type="match status" value="1"/>
</dbReference>
<reference evidence="3 4" key="1">
    <citation type="submission" date="2024-03" db="EMBL/GenBank/DDBJ databases">
        <title>Aureococcus anophagefferens CCMP1851 and Kratosvirus quantuckense: Draft genome of a second virus-susceptible host strain in the model system.</title>
        <authorList>
            <person name="Chase E."/>
            <person name="Truchon A.R."/>
            <person name="Schepens W."/>
            <person name="Wilhelm S.W."/>
        </authorList>
    </citation>
    <scope>NUCLEOTIDE SEQUENCE [LARGE SCALE GENOMIC DNA]</scope>
    <source>
        <strain evidence="3 4">CCMP1851</strain>
    </source>
</reference>
<accession>A0ABR1FI85</accession>
<evidence type="ECO:0000313" key="3">
    <source>
        <dbReference type="EMBL" id="KAK7231213.1"/>
    </source>
</evidence>
<dbReference type="InterPro" id="IPR036291">
    <property type="entry name" value="NAD(P)-bd_dom_sf"/>
</dbReference>
<gene>
    <name evidence="3" type="ORF">SO694_00071188</name>
</gene>
<keyword evidence="2" id="KW-0732">Signal</keyword>
<feature type="chain" id="PRO_5046184186" description="NAD(P)-binding domain-containing protein" evidence="2">
    <location>
        <begin position="18"/>
        <end position="418"/>
    </location>
</feature>
<feature type="signal peptide" evidence="2">
    <location>
        <begin position="1"/>
        <end position="17"/>
    </location>
</feature>
<sequence>MDRALLLALLLAASSRALAPTRRVARRVATRTYASDADDLLAEAERLRREAAVLEATLPKREPVGRPEFVDEAPSYDGATIVVTGANGRLGSAVASALLERGASVRCIIRSSEPEAYGRLSYEVGAESLVGTIEAPYAPGWILRDTSQGGPLFDSPATYAAPEDDSLADTSDADYAAMTPFGQNQVVAARAARRLRRLEMRVADLRDPGAVAAALAGADSVVYCASSYEGTSETVATDGADALLREAGRLFELRLPRLDKVKEARASDDAAGSADVEGVESAAAALEVVLRRSPPRPARPLAFLLVSAAAGFDAKYPPFAKRKREAEAALRDVAVDADWAGAVALRLPPLDDFKPRAPGSVVPAGPPARLRPANRRDVADAVCDALLDPELRSPRDFQAADYVVPAPERPGAGSNGAY</sequence>
<name>A0ABR1FI85_AURAN</name>
<proteinExistence type="predicted"/>
<evidence type="ECO:0000313" key="4">
    <source>
        <dbReference type="Proteomes" id="UP001363151"/>
    </source>
</evidence>
<dbReference type="Gene3D" id="3.40.50.720">
    <property type="entry name" value="NAD(P)-binding Rossmann-like Domain"/>
    <property type="match status" value="2"/>
</dbReference>